<sequence length="122" mass="13621">MKRKFPTSTSVRKFLLISIEVQLLNSPASLQSSSAIARLNKIFHCTAVVIVVEGHAGAFRYHLAVENNSASRYTAVRLIQDAFPEVVGKLKVQFAKSWGWLCDFVTSGDREIRVVWGEGPDR</sequence>
<comment type="caution">
    <text evidence="1">The sequence shown here is derived from an EMBL/GenBank/DDBJ whole genome shotgun (WGS) entry which is preliminary data.</text>
</comment>
<geneLocation type="mitochondrion" evidence="1"/>
<dbReference type="EMBL" id="RCHU01000534">
    <property type="protein sequence ID" value="TKS02704.1"/>
    <property type="molecule type" value="Genomic_DNA"/>
</dbReference>
<accession>A0A4U5PYK7</accession>
<reference evidence="1" key="1">
    <citation type="submission" date="2018-10" db="EMBL/GenBank/DDBJ databases">
        <title>Population genomic analysis revealed the cold adaptation of white poplar.</title>
        <authorList>
            <person name="Liu Y.-J."/>
        </authorList>
    </citation>
    <scope>NUCLEOTIDE SEQUENCE [LARGE SCALE GENOMIC DNA]</scope>
    <source>
        <strain evidence="1">PAL-ZL1</strain>
    </source>
</reference>
<name>A0A4U5PYK7_POPAL</name>
<keyword evidence="1" id="KW-0496">Mitochondrion</keyword>
<protein>
    <submittedName>
        <fullName evidence="1">Uncharacterized protein</fullName>
    </submittedName>
</protein>
<evidence type="ECO:0000313" key="1">
    <source>
        <dbReference type="EMBL" id="TKS02704.1"/>
    </source>
</evidence>
<gene>
    <name evidence="1" type="ORF">D5086_0000161050</name>
</gene>
<dbReference type="AlphaFoldDB" id="A0A4U5PYK7"/>
<organism evidence="1">
    <name type="scientific">Populus alba</name>
    <name type="common">White poplar</name>
    <dbReference type="NCBI Taxonomy" id="43335"/>
    <lineage>
        <taxon>Eukaryota</taxon>
        <taxon>Viridiplantae</taxon>
        <taxon>Streptophyta</taxon>
        <taxon>Embryophyta</taxon>
        <taxon>Tracheophyta</taxon>
        <taxon>Spermatophyta</taxon>
        <taxon>Magnoliopsida</taxon>
        <taxon>eudicotyledons</taxon>
        <taxon>Gunneridae</taxon>
        <taxon>Pentapetalae</taxon>
        <taxon>rosids</taxon>
        <taxon>fabids</taxon>
        <taxon>Malpighiales</taxon>
        <taxon>Salicaceae</taxon>
        <taxon>Saliceae</taxon>
        <taxon>Populus</taxon>
    </lineage>
</organism>
<proteinExistence type="predicted"/>